<evidence type="ECO:0000256" key="1">
    <source>
        <dbReference type="ARBA" id="ARBA00011245"/>
    </source>
</evidence>
<keyword evidence="4" id="KW-0067">ATP-binding</keyword>
<dbReference type="PANTHER" id="PTHR10890">
    <property type="entry name" value="CYSTEINYL-TRNA SYNTHETASE"/>
    <property type="match status" value="1"/>
</dbReference>
<evidence type="ECO:0000313" key="6">
    <source>
        <dbReference type="EMBL" id="EFF41531.1"/>
    </source>
</evidence>
<keyword evidence="2" id="KW-0436">Ligase</keyword>
<dbReference type="GO" id="GO:0004817">
    <property type="term" value="F:cysteine-tRNA ligase activity"/>
    <property type="evidence" value="ECO:0007669"/>
    <property type="project" value="TreeGrafter"/>
</dbReference>
<organism evidence="6 7">
    <name type="scientific">Mycoplasmopsis alligatoris A21JP2</name>
    <dbReference type="NCBI Taxonomy" id="747682"/>
    <lineage>
        <taxon>Bacteria</taxon>
        <taxon>Bacillati</taxon>
        <taxon>Mycoplasmatota</taxon>
        <taxon>Mycoplasmoidales</taxon>
        <taxon>Metamycoplasmataceae</taxon>
        <taxon>Mycoplasmopsis</taxon>
    </lineage>
</organism>
<dbReference type="PRINTS" id="PR00983">
    <property type="entry name" value="TRNASYNTHCYS"/>
</dbReference>
<gene>
    <name evidence="6" type="ORF">MALL_0682</name>
</gene>
<dbReference type="eggNOG" id="COG0215">
    <property type="taxonomic scope" value="Bacteria"/>
</dbReference>
<dbReference type="RefSeq" id="WP_005683490.1">
    <property type="nucleotide sequence ID" value="NZ_ADNC01000013.1"/>
</dbReference>
<dbReference type="GO" id="GO:0005524">
    <property type="term" value="F:ATP binding"/>
    <property type="evidence" value="ECO:0007669"/>
    <property type="project" value="UniProtKB-KW"/>
</dbReference>
<dbReference type="OrthoDB" id="9815130at2"/>
<evidence type="ECO:0000256" key="3">
    <source>
        <dbReference type="ARBA" id="ARBA00022741"/>
    </source>
</evidence>
<keyword evidence="7" id="KW-1185">Reference proteome</keyword>
<accession>D4XVV5</accession>
<sequence length="403" mass="47228">YVCGPTVYSDLHIGNIRPITTIDLFLKANRNLNIPFIFVHNITDIDDKIINKAIELKVDELEISTKYAKQYKELLNALKIDTITHLVYVRKNMDLITDYIQELLNNKSAYFDLNKNVLFDVKKYENNYGIVSKQKIDKMIFENENVQKNHPSDFALWKNTNIGVKFNSSFGPGRPGWHTECSALIKKYFNGESLDIHSGGIDLKFPHHENENIQHFALYNRQITKKWLHCGHINFAGQKMSKSLGNVVLAKDFLEQYGPNVFRMIQLLSDITSPMNLDEEFIKNAQKAFSKIKQLSFKLFLQDNLSNEINQELYKELNLKIVEFNNSRFNFILNQQLKNLNKNFDFIIANTLIKVFKDLGFSFDFLVYEKMKNVYLDWQKELSNKNYESADKYRKILIDNELI</sequence>
<name>D4XVV5_9BACT</name>
<evidence type="ECO:0000259" key="5">
    <source>
        <dbReference type="Pfam" id="PF01406"/>
    </source>
</evidence>
<protein>
    <submittedName>
        <fullName evidence="6">Putative cysteinyl-tRNA synthetase</fullName>
    </submittedName>
</protein>
<proteinExistence type="predicted"/>
<dbReference type="InterPro" id="IPR024909">
    <property type="entry name" value="Cys-tRNA/MSH_ligase"/>
</dbReference>
<comment type="subunit">
    <text evidence="1">Monomer.</text>
</comment>
<dbReference type="Gene3D" id="3.40.50.620">
    <property type="entry name" value="HUPs"/>
    <property type="match status" value="1"/>
</dbReference>
<dbReference type="GO" id="GO:0005829">
    <property type="term" value="C:cytosol"/>
    <property type="evidence" value="ECO:0007669"/>
    <property type="project" value="TreeGrafter"/>
</dbReference>
<dbReference type="Proteomes" id="UP000004757">
    <property type="component" value="Unassembled WGS sequence"/>
</dbReference>
<keyword evidence="3" id="KW-0547">Nucleotide-binding</keyword>
<evidence type="ECO:0000256" key="2">
    <source>
        <dbReference type="ARBA" id="ARBA00022598"/>
    </source>
</evidence>
<keyword evidence="6" id="KW-0030">Aminoacyl-tRNA synthetase</keyword>
<comment type="caution">
    <text evidence="6">The sequence shown here is derived from an EMBL/GenBank/DDBJ whole genome shotgun (WGS) entry which is preliminary data.</text>
</comment>
<dbReference type="SUPFAM" id="SSF52374">
    <property type="entry name" value="Nucleotidylyl transferase"/>
    <property type="match status" value="1"/>
</dbReference>
<evidence type="ECO:0000313" key="7">
    <source>
        <dbReference type="Proteomes" id="UP000004757"/>
    </source>
</evidence>
<dbReference type="GO" id="GO:0006423">
    <property type="term" value="P:cysteinyl-tRNA aminoacylation"/>
    <property type="evidence" value="ECO:0007669"/>
    <property type="project" value="TreeGrafter"/>
</dbReference>
<dbReference type="InterPro" id="IPR014729">
    <property type="entry name" value="Rossmann-like_a/b/a_fold"/>
</dbReference>
<dbReference type="EMBL" id="ADNC01000013">
    <property type="protein sequence ID" value="EFF41531.1"/>
    <property type="molecule type" value="Genomic_DNA"/>
</dbReference>
<dbReference type="AlphaFoldDB" id="D4XVV5"/>
<dbReference type="PANTHER" id="PTHR10890:SF3">
    <property type="entry name" value="CYSTEINE--TRNA LIGASE, CYTOPLASMIC"/>
    <property type="match status" value="1"/>
</dbReference>
<reference evidence="6 7" key="1">
    <citation type="submission" date="2010-03" db="EMBL/GenBank/DDBJ databases">
        <authorList>
            <person name="Glass J.I."/>
            <person name="Benders G.A."/>
            <person name="Durkin A.S."/>
            <person name="Farmerie W.G."/>
            <person name="Hlavinka K."/>
            <person name="Hostetler J."/>
            <person name="Jackson J."/>
            <person name="May M.A."/>
            <person name="Miller R.H."/>
            <person name="Paralanov V."/>
            <person name="Radune D."/>
            <person name="Szczypinski B."/>
            <person name="Brown D.R."/>
        </authorList>
    </citation>
    <scope>NUCLEOTIDE SEQUENCE [LARGE SCALE GENOMIC DNA]</scope>
    <source>
        <strain evidence="6 7">A21JP2</strain>
    </source>
</reference>
<evidence type="ECO:0000256" key="4">
    <source>
        <dbReference type="ARBA" id="ARBA00022840"/>
    </source>
</evidence>
<feature type="domain" description="tRNA synthetases class I catalytic" evidence="5">
    <location>
        <begin position="1"/>
        <end position="286"/>
    </location>
</feature>
<dbReference type="Pfam" id="PF01406">
    <property type="entry name" value="tRNA-synt_1e"/>
    <property type="match status" value="1"/>
</dbReference>
<feature type="non-terminal residue" evidence="6">
    <location>
        <position position="1"/>
    </location>
</feature>
<dbReference type="STRING" id="747682.MALL_0682"/>
<dbReference type="InterPro" id="IPR032678">
    <property type="entry name" value="tRNA-synt_1_cat_dom"/>
</dbReference>